<accession>A0ABS5JWC1</accession>
<dbReference type="Gene3D" id="3.30.70.790">
    <property type="entry name" value="UreE, C-terminal domain"/>
    <property type="match status" value="1"/>
</dbReference>
<organism evidence="2 3">
    <name type="scientific">Carboxylicivirga linearis</name>
    <dbReference type="NCBI Taxonomy" id="1628157"/>
    <lineage>
        <taxon>Bacteria</taxon>
        <taxon>Pseudomonadati</taxon>
        <taxon>Bacteroidota</taxon>
        <taxon>Bacteroidia</taxon>
        <taxon>Marinilabiliales</taxon>
        <taxon>Marinilabiliaceae</taxon>
        <taxon>Carboxylicivirga</taxon>
    </lineage>
</organism>
<dbReference type="SUPFAM" id="SSF54913">
    <property type="entry name" value="GlnB-like"/>
    <property type="match status" value="1"/>
</dbReference>
<keyword evidence="3" id="KW-1185">Reference proteome</keyword>
<keyword evidence="1" id="KW-0812">Transmembrane</keyword>
<name>A0ABS5JWC1_9BACT</name>
<dbReference type="RefSeq" id="WP_212216452.1">
    <property type="nucleotide sequence ID" value="NZ_JAGUCO010000009.1"/>
</dbReference>
<protein>
    <submittedName>
        <fullName evidence="2">DUF2007 domain-containing protein</fullName>
    </submittedName>
</protein>
<dbReference type="InterPro" id="IPR011322">
    <property type="entry name" value="N-reg_PII-like_a/b"/>
</dbReference>
<feature type="transmembrane region" description="Helical" evidence="1">
    <location>
        <begin position="217"/>
        <end position="233"/>
    </location>
</feature>
<proteinExistence type="predicted"/>
<gene>
    <name evidence="2" type="ORF">KEM10_13020</name>
</gene>
<evidence type="ECO:0000313" key="3">
    <source>
        <dbReference type="Proteomes" id="UP000708576"/>
    </source>
</evidence>
<dbReference type="Proteomes" id="UP000708576">
    <property type="component" value="Unassembled WGS sequence"/>
</dbReference>
<evidence type="ECO:0000313" key="2">
    <source>
        <dbReference type="EMBL" id="MBS2099207.1"/>
    </source>
</evidence>
<comment type="caution">
    <text evidence="2">The sequence shown here is derived from an EMBL/GenBank/DDBJ whole genome shotgun (WGS) entry which is preliminary data.</text>
</comment>
<dbReference type="EMBL" id="JAGUCO010000009">
    <property type="protein sequence ID" value="MBS2099207.1"/>
    <property type="molecule type" value="Genomic_DNA"/>
</dbReference>
<keyword evidence="1" id="KW-1133">Transmembrane helix</keyword>
<keyword evidence="1" id="KW-0472">Membrane</keyword>
<sequence length="248" mass="28861">MNQLKTLFSSNIPMDCHILKGRLECESIDCFVFDENIVWLNPFRAVAIGGVKLKVPSDQLELARKILLHIKKGFLFDEEGGYPITEALQSEYDKQQDVLRIKSEIRSQPSLLDAPDEIKSTILSRDEIDLLLVAEKEFQTLSKQKFQFVWKDFLSELLDFDGNVFEYLRPKPVEYFQDKELVENYQSYDASGVDIPCPNCQSHNTSKGYAIDYKWDFLYLFLSLLLVIPFPLIRKKTHCFNCGYDFKN</sequence>
<evidence type="ECO:0000256" key="1">
    <source>
        <dbReference type="SAM" id="Phobius"/>
    </source>
</evidence>
<reference evidence="2 3" key="1">
    <citation type="journal article" date="2015" name="Int. J. Syst. Evol. Microbiol.">
        <title>Carboxylicivirga linearis sp. nov., isolated from a sea cucumber culture pond.</title>
        <authorList>
            <person name="Wang F.Q."/>
            <person name="Zhou Y.X."/>
            <person name="Lin X.Z."/>
            <person name="Chen G.J."/>
            <person name="Du Z.J."/>
        </authorList>
    </citation>
    <scope>NUCLEOTIDE SEQUENCE [LARGE SCALE GENOMIC DNA]</scope>
    <source>
        <strain evidence="2 3">FB218</strain>
    </source>
</reference>